<feature type="non-terminal residue" evidence="1">
    <location>
        <position position="1"/>
    </location>
</feature>
<name>A0A0F8ZVB7_9ZZZZ</name>
<accession>A0A0F8ZVB7</accession>
<evidence type="ECO:0000313" key="1">
    <source>
        <dbReference type="EMBL" id="KKK63886.1"/>
    </source>
</evidence>
<proteinExistence type="predicted"/>
<reference evidence="1" key="1">
    <citation type="journal article" date="2015" name="Nature">
        <title>Complex archaea that bridge the gap between prokaryotes and eukaryotes.</title>
        <authorList>
            <person name="Spang A."/>
            <person name="Saw J.H."/>
            <person name="Jorgensen S.L."/>
            <person name="Zaremba-Niedzwiedzka K."/>
            <person name="Martijn J."/>
            <person name="Lind A.E."/>
            <person name="van Eijk R."/>
            <person name="Schleper C."/>
            <person name="Guy L."/>
            <person name="Ettema T.J."/>
        </authorList>
    </citation>
    <scope>NUCLEOTIDE SEQUENCE</scope>
</reference>
<dbReference type="AlphaFoldDB" id="A0A0F8ZVB7"/>
<sequence length="55" mass="6453">GQTLVEGDKLYDGMVEDVVQERLDTEKIRADMDEDWIRDHTKVIEFKTIRTTKKG</sequence>
<organism evidence="1">
    <name type="scientific">marine sediment metagenome</name>
    <dbReference type="NCBI Taxonomy" id="412755"/>
    <lineage>
        <taxon>unclassified sequences</taxon>
        <taxon>metagenomes</taxon>
        <taxon>ecological metagenomes</taxon>
    </lineage>
</organism>
<gene>
    <name evidence="1" type="ORF">LCGC14_2989740</name>
</gene>
<comment type="caution">
    <text evidence="1">The sequence shown here is derived from an EMBL/GenBank/DDBJ whole genome shotgun (WGS) entry which is preliminary data.</text>
</comment>
<dbReference type="EMBL" id="LAZR01061282">
    <property type="protein sequence ID" value="KKK63886.1"/>
    <property type="molecule type" value="Genomic_DNA"/>
</dbReference>
<protein>
    <submittedName>
        <fullName evidence="1">Uncharacterized protein</fullName>
    </submittedName>
</protein>